<proteinExistence type="predicted"/>
<keyword evidence="1" id="KW-0732">Signal</keyword>
<dbReference type="AlphaFoldDB" id="A0A023PZY6"/>
<dbReference type="PANTHER" id="PTHR38834:SF3">
    <property type="entry name" value="SOLUTE-BINDING PROTEIN FAMILY 3_N-TERMINAL DOMAIN-CONTAINING PROTEIN"/>
    <property type="match status" value="1"/>
</dbReference>
<reference evidence="3" key="1">
    <citation type="journal article" date="2014" name="Science">
        <title>Marine tubeworm metamorphosis induced by arrays of bacterial phage tail-like structures.</title>
        <authorList>
            <person name="Shikuma N.J."/>
            <person name="Pilhofer M."/>
            <person name="Weiss G.L."/>
            <person name="Hadfield M.G."/>
            <person name="Jensen G.J."/>
            <person name="Newman D.K."/>
        </authorList>
    </citation>
    <scope>NUCLEOTIDE SEQUENCE</scope>
    <source>
        <strain evidence="3">HI1</strain>
    </source>
</reference>
<name>A0A023PZY6_9GAMM</name>
<organism evidence="3">
    <name type="scientific">Pseudoalteromonas luteoviolacea</name>
    <dbReference type="NCBI Taxonomy" id="43657"/>
    <lineage>
        <taxon>Bacteria</taxon>
        <taxon>Pseudomonadati</taxon>
        <taxon>Pseudomonadota</taxon>
        <taxon>Gammaproteobacteria</taxon>
        <taxon>Alteromonadales</taxon>
        <taxon>Pseudoalteromonadaceae</taxon>
        <taxon>Pseudoalteromonas</taxon>
    </lineage>
</organism>
<feature type="chain" id="PRO_5001523790" description="Solute-binding protein family 3/N-terminal domain-containing protein" evidence="1">
    <location>
        <begin position="23"/>
        <end position="245"/>
    </location>
</feature>
<feature type="domain" description="Solute-binding protein family 3/N-terminal" evidence="2">
    <location>
        <begin position="30"/>
        <end position="237"/>
    </location>
</feature>
<dbReference type="PANTHER" id="PTHR38834">
    <property type="entry name" value="PERIPLASMIC SUBSTRATE BINDING PROTEIN FAMILY 3"/>
    <property type="match status" value="1"/>
</dbReference>
<dbReference type="SUPFAM" id="SSF53850">
    <property type="entry name" value="Periplasmic binding protein-like II"/>
    <property type="match status" value="1"/>
</dbReference>
<dbReference type="InterPro" id="IPR001638">
    <property type="entry name" value="Solute-binding_3/MltF_N"/>
</dbReference>
<dbReference type="RefSeq" id="WP_235423465.1">
    <property type="nucleotide sequence ID" value="NZ_JWIC01000007.1"/>
</dbReference>
<sequence>MVNNGALLLVLLCCISSGKAIADVPKLQVVTEEWVPYNYADKQGVIVGRATEKVREVLELAGIEYDIKLYPWARSMKLTQTQANTMIYSIYRSGDREHLFEWACPLMRPVRQYLFRLKNRNDIKVATLEDAKKYVISIVRGSVVHEFLTKQGFEAGVNLDITADPSASQRKLLAGRIDFLLTTEYTMHATLKSIGVAYETVVPVLEVRNNSDRRACMAFNLNTDKELIERVRRALAEHNSRYVGP</sequence>
<feature type="signal peptide" evidence="1">
    <location>
        <begin position="1"/>
        <end position="22"/>
    </location>
</feature>
<evidence type="ECO:0000313" key="3">
    <source>
        <dbReference type="EMBL" id="AHX39808.1"/>
    </source>
</evidence>
<protein>
    <recommendedName>
        <fullName evidence="2">Solute-binding protein family 3/N-terminal domain-containing protein</fullName>
    </recommendedName>
</protein>
<dbReference type="Gene3D" id="3.40.190.10">
    <property type="entry name" value="Periplasmic binding protein-like II"/>
    <property type="match status" value="2"/>
</dbReference>
<evidence type="ECO:0000259" key="2">
    <source>
        <dbReference type="Pfam" id="PF00497"/>
    </source>
</evidence>
<accession>A0A023PZY6</accession>
<evidence type="ECO:0000256" key="1">
    <source>
        <dbReference type="SAM" id="SignalP"/>
    </source>
</evidence>
<dbReference type="EMBL" id="KF724688">
    <property type="protein sequence ID" value="AHX39808.1"/>
    <property type="molecule type" value="Genomic_DNA"/>
</dbReference>
<dbReference type="Pfam" id="PF00497">
    <property type="entry name" value="SBP_bac_3"/>
    <property type="match status" value="1"/>
</dbReference>